<evidence type="ECO:0000313" key="3">
    <source>
        <dbReference type="Proteomes" id="UP001454036"/>
    </source>
</evidence>
<accession>A0AAV3PFJ7</accession>
<comment type="caution">
    <text evidence="2">The sequence shown here is derived from an EMBL/GenBank/DDBJ whole genome shotgun (WGS) entry which is preliminary data.</text>
</comment>
<dbReference type="Proteomes" id="UP001454036">
    <property type="component" value="Unassembled WGS sequence"/>
</dbReference>
<reference evidence="2 3" key="1">
    <citation type="submission" date="2024-01" db="EMBL/GenBank/DDBJ databases">
        <title>The complete chloroplast genome sequence of Lithospermum erythrorhizon: insights into the phylogenetic relationship among Boraginaceae species and the maternal lineages of purple gromwells.</title>
        <authorList>
            <person name="Okada T."/>
            <person name="Watanabe K."/>
        </authorList>
    </citation>
    <scope>NUCLEOTIDE SEQUENCE [LARGE SCALE GENOMIC DNA]</scope>
</reference>
<evidence type="ECO:0000313" key="2">
    <source>
        <dbReference type="EMBL" id="GAA0148923.1"/>
    </source>
</evidence>
<dbReference type="EMBL" id="BAABME010001322">
    <property type="protein sequence ID" value="GAA0148923.1"/>
    <property type="molecule type" value="Genomic_DNA"/>
</dbReference>
<proteinExistence type="predicted"/>
<name>A0AAV3PFJ7_LITER</name>
<organism evidence="2 3">
    <name type="scientific">Lithospermum erythrorhizon</name>
    <name type="common">Purple gromwell</name>
    <name type="synonym">Lithospermum officinale var. erythrorhizon</name>
    <dbReference type="NCBI Taxonomy" id="34254"/>
    <lineage>
        <taxon>Eukaryota</taxon>
        <taxon>Viridiplantae</taxon>
        <taxon>Streptophyta</taxon>
        <taxon>Embryophyta</taxon>
        <taxon>Tracheophyta</taxon>
        <taxon>Spermatophyta</taxon>
        <taxon>Magnoliopsida</taxon>
        <taxon>eudicotyledons</taxon>
        <taxon>Gunneridae</taxon>
        <taxon>Pentapetalae</taxon>
        <taxon>asterids</taxon>
        <taxon>lamiids</taxon>
        <taxon>Boraginales</taxon>
        <taxon>Boraginaceae</taxon>
        <taxon>Boraginoideae</taxon>
        <taxon>Lithospermeae</taxon>
        <taxon>Lithospermum</taxon>
    </lineage>
</organism>
<feature type="compositionally biased region" description="Acidic residues" evidence="1">
    <location>
        <begin position="20"/>
        <end position="38"/>
    </location>
</feature>
<sequence>MLELLIPESKDIKNDKGIDVDDDEDDYADDSDDDDDLLSDGYDSDSSQKSLETCKENRWFKDLNARIA</sequence>
<keyword evidence="3" id="KW-1185">Reference proteome</keyword>
<evidence type="ECO:0000256" key="1">
    <source>
        <dbReference type="SAM" id="MobiDB-lite"/>
    </source>
</evidence>
<protein>
    <submittedName>
        <fullName evidence="2">Uncharacterized protein</fullName>
    </submittedName>
</protein>
<gene>
    <name evidence="2" type="ORF">LIER_08233</name>
</gene>
<dbReference type="AlphaFoldDB" id="A0AAV3PFJ7"/>
<feature type="region of interest" description="Disordered" evidence="1">
    <location>
        <begin position="13"/>
        <end position="49"/>
    </location>
</feature>